<dbReference type="InterPro" id="IPR016747">
    <property type="entry name" value="Phosphotransbutyrylase"/>
</dbReference>
<evidence type="ECO:0000256" key="1">
    <source>
        <dbReference type="SAM" id="Phobius"/>
    </source>
</evidence>
<feature type="transmembrane region" description="Helical" evidence="1">
    <location>
        <begin position="77"/>
        <end position="94"/>
    </location>
</feature>
<dbReference type="OrthoDB" id="291892at2"/>
<evidence type="ECO:0000313" key="4">
    <source>
        <dbReference type="Proteomes" id="UP000254060"/>
    </source>
</evidence>
<feature type="transmembrane region" description="Helical" evidence="1">
    <location>
        <begin position="7"/>
        <end position="26"/>
    </location>
</feature>
<name>A0A377FVE4_9BACL</name>
<dbReference type="RefSeq" id="WP_029335697.1">
    <property type="nucleotide sequence ID" value="NZ_UGGP01000001.1"/>
</dbReference>
<dbReference type="NCBIfam" id="NF037970">
    <property type="entry name" value="vanZ_1"/>
    <property type="match status" value="1"/>
</dbReference>
<keyword evidence="1" id="KW-0812">Transmembrane</keyword>
<dbReference type="EMBL" id="UGGP01000001">
    <property type="protein sequence ID" value="STO08812.1"/>
    <property type="molecule type" value="Genomic_DNA"/>
</dbReference>
<feature type="domain" description="VanZ-like" evidence="2">
    <location>
        <begin position="9"/>
        <end position="150"/>
    </location>
</feature>
<dbReference type="AlphaFoldDB" id="A0A377FVE4"/>
<dbReference type="STRING" id="1397694.GCA_000702585_02678"/>
<gene>
    <name evidence="3" type="ORF">NCTC13163_02190</name>
</gene>
<dbReference type="PANTHER" id="PTHR28008">
    <property type="entry name" value="DOMAIN PROTEIN, PUTATIVE (AFU_ORTHOLOGUE AFUA_3G10980)-RELATED"/>
    <property type="match status" value="1"/>
</dbReference>
<evidence type="ECO:0000313" key="3">
    <source>
        <dbReference type="EMBL" id="STO08812.1"/>
    </source>
</evidence>
<organism evidence="3 4">
    <name type="scientific">Exiguobacterium aurantiacum</name>
    <dbReference type="NCBI Taxonomy" id="33987"/>
    <lineage>
        <taxon>Bacteria</taxon>
        <taxon>Bacillati</taxon>
        <taxon>Bacillota</taxon>
        <taxon>Bacilli</taxon>
        <taxon>Bacillales</taxon>
        <taxon>Bacillales Family XII. Incertae Sedis</taxon>
        <taxon>Exiguobacterium</taxon>
    </lineage>
</organism>
<dbReference type="PANTHER" id="PTHR28008:SF1">
    <property type="entry name" value="DOMAIN PROTEIN, PUTATIVE (AFU_ORTHOLOGUE AFUA_3G10980)-RELATED"/>
    <property type="match status" value="1"/>
</dbReference>
<feature type="transmembrane region" description="Helical" evidence="1">
    <location>
        <begin position="101"/>
        <end position="118"/>
    </location>
</feature>
<reference evidence="3 4" key="1">
    <citation type="submission" date="2018-06" db="EMBL/GenBank/DDBJ databases">
        <authorList>
            <consortium name="Pathogen Informatics"/>
            <person name="Doyle S."/>
        </authorList>
    </citation>
    <scope>NUCLEOTIDE SEQUENCE [LARGE SCALE GENOMIC DNA]</scope>
    <source>
        <strain evidence="3 4">NCTC13163</strain>
    </source>
</reference>
<proteinExistence type="predicted"/>
<dbReference type="PIRSF" id="PIRSF019083">
    <property type="entry name" value="UCP019083_VanZ"/>
    <property type="match status" value="1"/>
</dbReference>
<feature type="transmembrane region" description="Helical" evidence="1">
    <location>
        <begin position="138"/>
        <end position="156"/>
    </location>
</feature>
<dbReference type="InterPro" id="IPR006976">
    <property type="entry name" value="VanZ-like"/>
</dbReference>
<accession>A0A377FVE4</accession>
<evidence type="ECO:0000259" key="2">
    <source>
        <dbReference type="Pfam" id="PF04892"/>
    </source>
</evidence>
<keyword evidence="1" id="KW-1133">Transmembrane helix</keyword>
<keyword evidence="1" id="KW-0472">Membrane</keyword>
<protein>
    <submittedName>
        <fullName evidence="3">Predicted integral membrane protein</fullName>
    </submittedName>
</protein>
<dbReference type="Pfam" id="PF04892">
    <property type="entry name" value="VanZ"/>
    <property type="match status" value="1"/>
</dbReference>
<dbReference type="Proteomes" id="UP000254060">
    <property type="component" value="Unassembled WGS sequence"/>
</dbReference>
<sequence length="172" mass="19156">MYILKNEFIWITIILVGLFFSSSTPYSDQSIVSPLERFDWGWAEPALESVDFDYAGSPVSLEAKGTVGLIEFLIRKAAHFTIFFILGALFVKAVSRVRLHAGLILLFAWTLANTVAVYDEFHQSLTPERTPLIQDVVLDSVGALCGVLLVGGIYLVKRKGKRRSRAGYIATR</sequence>